<dbReference type="Proteomes" id="UP000237423">
    <property type="component" value="Unassembled WGS sequence"/>
</dbReference>
<name>A0A1Z4BU83_9GAMM</name>
<gene>
    <name evidence="3" type="ORF">AADEFJLK_01084</name>
    <name evidence="2" type="ORF">CEK71_01620</name>
</gene>
<dbReference type="RefSeq" id="WP_088617748.1">
    <property type="nucleotide sequence ID" value="NZ_CP022129.1"/>
</dbReference>
<dbReference type="Proteomes" id="UP000197019">
    <property type="component" value="Chromosome"/>
</dbReference>
<dbReference type="SUPFAM" id="SSF51126">
    <property type="entry name" value="Pectin lyase-like"/>
    <property type="match status" value="1"/>
</dbReference>
<dbReference type="OrthoDB" id="5573078at2"/>
<dbReference type="InterPro" id="IPR012332">
    <property type="entry name" value="Autotransporter_pectin_lyase_C"/>
</dbReference>
<dbReference type="InterPro" id="IPR059226">
    <property type="entry name" value="Choice_anch_Q_dom"/>
</dbReference>
<reference evidence="3 5" key="2">
    <citation type="submission" date="2017-11" db="EMBL/GenBank/DDBJ databases">
        <title>Draft Genome Sequence of Methylobacter psychrotolerans Sph1T, an Obligate Methanotroph from Low-Temperature Environments.</title>
        <authorList>
            <person name="Oshkin I.Y."/>
            <person name="Miroshnikov K."/>
            <person name="Belova S.E."/>
            <person name="Korzhenkov A."/>
            <person name="Toshchakov S.V."/>
            <person name="Dedysh S.N."/>
        </authorList>
    </citation>
    <scope>NUCLEOTIDE SEQUENCE [LARGE SCALE GENOMIC DNA]</scope>
    <source>
        <strain evidence="3 5">Sph1</strain>
    </source>
</reference>
<evidence type="ECO:0000313" key="4">
    <source>
        <dbReference type="Proteomes" id="UP000197019"/>
    </source>
</evidence>
<dbReference type="NCBIfam" id="NF041518">
    <property type="entry name" value="choice_anch_Q"/>
    <property type="match status" value="1"/>
</dbReference>
<feature type="signal peptide" evidence="1">
    <location>
        <begin position="1"/>
        <end position="27"/>
    </location>
</feature>
<feature type="chain" id="PRO_5036030948" description="CSLREA domain-containing protein" evidence="1">
    <location>
        <begin position="28"/>
        <end position="497"/>
    </location>
</feature>
<evidence type="ECO:0000313" key="5">
    <source>
        <dbReference type="Proteomes" id="UP000237423"/>
    </source>
</evidence>
<keyword evidence="1" id="KW-0732">Signal</keyword>
<evidence type="ECO:0008006" key="6">
    <source>
        <dbReference type="Google" id="ProtNLM"/>
    </source>
</evidence>
<evidence type="ECO:0000256" key="1">
    <source>
        <dbReference type="SAM" id="SignalP"/>
    </source>
</evidence>
<keyword evidence="4" id="KW-1185">Reference proteome</keyword>
<accession>A0A1Z4BU83</accession>
<evidence type="ECO:0000313" key="2">
    <source>
        <dbReference type="EMBL" id="ASF44865.1"/>
    </source>
</evidence>
<organism evidence="2 4">
    <name type="scientific">Methylovulum psychrotolerans</name>
    <dbReference type="NCBI Taxonomy" id="1704499"/>
    <lineage>
        <taxon>Bacteria</taxon>
        <taxon>Pseudomonadati</taxon>
        <taxon>Pseudomonadota</taxon>
        <taxon>Gammaproteobacteria</taxon>
        <taxon>Methylococcales</taxon>
        <taxon>Methylococcaceae</taxon>
        <taxon>Methylovulum</taxon>
    </lineage>
</organism>
<proteinExistence type="predicted"/>
<protein>
    <recommendedName>
        <fullName evidence="6">CSLREA domain-containing protein</fullName>
    </recommendedName>
</protein>
<dbReference type="AlphaFoldDB" id="A0A1Z4BU83"/>
<dbReference type="KEGG" id="mpsy:CEK71_01620"/>
<evidence type="ECO:0000313" key="3">
    <source>
        <dbReference type="EMBL" id="POZ54041.1"/>
    </source>
</evidence>
<dbReference type="EMBL" id="PGFZ01000001">
    <property type="protein sequence ID" value="POZ54041.1"/>
    <property type="molecule type" value="Genomic_DNA"/>
</dbReference>
<reference evidence="2 4" key="1">
    <citation type="submission" date="2017-06" db="EMBL/GenBank/DDBJ databases">
        <title>Genome Sequencing of the methanotroph Methylovulum psychrotolerants str. HV10-M2 isolated from a high-altitude environment.</title>
        <authorList>
            <person name="Mateos-Rivera A."/>
        </authorList>
    </citation>
    <scope>NUCLEOTIDE SEQUENCE [LARGE SCALE GENOMIC DNA]</scope>
    <source>
        <strain evidence="2 4">HV10_M2</strain>
    </source>
</reference>
<sequence length="497" mass="50354">MAQPSQPLPYRRHALVLALALAGSAQAATMAVTAPCTLINAINNANTDTDTDGTGGCPAGNGADTLNLKANAIYTVNSVNNQDSTGPNGLPLITSTITLNGNGATLRRNNAAGTADFRLIRINGGNLTINNLTIRGGHLSTAYQYGGALNNGGTLSLNDSTLTNNSSVGTGAIGSAIATMYQSSLTLNNSTVTGNQASHGAGIMNFPGATATINNSTIDHNEASSGGIGGIGNGGVMVLTNSTVSHNRSLGAWGVGGISNGGDAVLALNHSTIAHNSTGYGNVAGIQNTGTLTLTNTLIANSQNGGDCYTNTRYGGTTVFQGQNLIADGTCNATLSGPAKLAPLLDNGGPTLTHAIHTGSPAINIANALCVAIDQRYVSRPQPTGGVCDIGAFEQIKTPAAAIAPLVHFFDAQTANHSIIGIGQLAVPKTQALRNQLLTAGDNKAALLDTQACQQLTKALSRLDTDNSPDANDYVTGSQVAALKGQIDSLRTDWACP</sequence>
<dbReference type="EMBL" id="CP022129">
    <property type="protein sequence ID" value="ASF44865.1"/>
    <property type="molecule type" value="Genomic_DNA"/>
</dbReference>
<dbReference type="Gene3D" id="2.160.20.20">
    <property type="match status" value="1"/>
</dbReference>
<dbReference type="InterPro" id="IPR011050">
    <property type="entry name" value="Pectin_lyase_fold/virulence"/>
</dbReference>